<feature type="transmembrane region" description="Helical" evidence="6">
    <location>
        <begin position="76"/>
        <end position="98"/>
    </location>
</feature>
<feature type="transmembrane region" description="Helical" evidence="6">
    <location>
        <begin position="143"/>
        <end position="164"/>
    </location>
</feature>
<accession>A0AAN9C1R9</accession>
<evidence type="ECO:0000313" key="9">
    <source>
        <dbReference type="Proteomes" id="UP001374579"/>
    </source>
</evidence>
<evidence type="ECO:0000256" key="5">
    <source>
        <dbReference type="PROSITE-ProRule" id="PRU00581"/>
    </source>
</evidence>
<name>A0AAN9C1R9_9CAEN</name>
<dbReference type="PANTHER" id="PTHR22776:SF49">
    <property type="entry name" value="MARVEL DOMAIN-CONTAINING PROTEIN"/>
    <property type="match status" value="1"/>
</dbReference>
<feature type="transmembrane region" description="Helical" evidence="6">
    <location>
        <begin position="118"/>
        <end position="136"/>
    </location>
</feature>
<dbReference type="InterPro" id="IPR008253">
    <property type="entry name" value="Marvel"/>
</dbReference>
<dbReference type="PANTHER" id="PTHR22776">
    <property type="entry name" value="MARVEL-CONTAINING POTENTIAL LIPID RAFT-ASSOCIATED PROTEIN"/>
    <property type="match status" value="1"/>
</dbReference>
<dbReference type="PROSITE" id="PS51225">
    <property type="entry name" value="MARVEL"/>
    <property type="match status" value="1"/>
</dbReference>
<dbReference type="GO" id="GO:0016020">
    <property type="term" value="C:membrane"/>
    <property type="evidence" value="ECO:0007669"/>
    <property type="project" value="UniProtKB-SubCell"/>
</dbReference>
<comment type="subcellular location">
    <subcellularLocation>
        <location evidence="1">Membrane</location>
        <topology evidence="1">Multi-pass membrane protein</topology>
    </subcellularLocation>
</comment>
<evidence type="ECO:0000256" key="2">
    <source>
        <dbReference type="ARBA" id="ARBA00022692"/>
    </source>
</evidence>
<dbReference type="Proteomes" id="UP001374579">
    <property type="component" value="Unassembled WGS sequence"/>
</dbReference>
<evidence type="ECO:0000256" key="4">
    <source>
        <dbReference type="ARBA" id="ARBA00023136"/>
    </source>
</evidence>
<evidence type="ECO:0000256" key="6">
    <source>
        <dbReference type="SAM" id="Phobius"/>
    </source>
</evidence>
<gene>
    <name evidence="8" type="ORF">V1264_001187</name>
</gene>
<feature type="domain" description="MARVEL" evidence="7">
    <location>
        <begin position="41"/>
        <end position="170"/>
    </location>
</feature>
<organism evidence="8 9">
    <name type="scientific">Littorina saxatilis</name>
    <dbReference type="NCBI Taxonomy" id="31220"/>
    <lineage>
        <taxon>Eukaryota</taxon>
        <taxon>Metazoa</taxon>
        <taxon>Spiralia</taxon>
        <taxon>Lophotrochozoa</taxon>
        <taxon>Mollusca</taxon>
        <taxon>Gastropoda</taxon>
        <taxon>Caenogastropoda</taxon>
        <taxon>Littorinimorpha</taxon>
        <taxon>Littorinoidea</taxon>
        <taxon>Littorinidae</taxon>
        <taxon>Littorina</taxon>
    </lineage>
</organism>
<dbReference type="InterPro" id="IPR050578">
    <property type="entry name" value="MARVEL-CKLF_proteins"/>
</dbReference>
<keyword evidence="9" id="KW-1185">Reference proteome</keyword>
<reference evidence="8 9" key="1">
    <citation type="submission" date="2024-02" db="EMBL/GenBank/DDBJ databases">
        <title>Chromosome-scale genome assembly of the rough periwinkle Littorina saxatilis.</title>
        <authorList>
            <person name="De Jode A."/>
            <person name="Faria R."/>
            <person name="Formenti G."/>
            <person name="Sims Y."/>
            <person name="Smith T.P."/>
            <person name="Tracey A."/>
            <person name="Wood J.M.D."/>
            <person name="Zagrodzka Z.B."/>
            <person name="Johannesson K."/>
            <person name="Butlin R.K."/>
            <person name="Leder E.H."/>
        </authorList>
    </citation>
    <scope>NUCLEOTIDE SEQUENCE [LARGE SCALE GENOMIC DNA]</scope>
    <source>
        <strain evidence="8">Snail1</strain>
        <tissue evidence="8">Muscle</tissue>
    </source>
</reference>
<proteinExistence type="predicted"/>
<protein>
    <recommendedName>
        <fullName evidence="7">MARVEL domain-containing protein</fullName>
    </recommendedName>
</protein>
<sequence length="207" mass="23079">MIMAAGNPSQDSGAKPWQLDDGQQQAGNVKRVGPVPVDMSHVKSLVGFLQISIAVLSLISYICIDSMVYCTWFSFKGFGFFATMSMSTFLTMLLWFVLESLMVCQKLNFTTWHLWEMVVLGIYGVLYFIAVIVIATQICGQSAVGAAVFFGFASVAAMGVYFYFSFREWKLTESLEARRAQQYQAQQQADQPPPYTPADTMTTAYPL</sequence>
<evidence type="ECO:0000313" key="8">
    <source>
        <dbReference type="EMBL" id="KAK7115288.1"/>
    </source>
</evidence>
<dbReference type="EMBL" id="JBAMIC010000001">
    <property type="protein sequence ID" value="KAK7115288.1"/>
    <property type="molecule type" value="Genomic_DNA"/>
</dbReference>
<evidence type="ECO:0000259" key="7">
    <source>
        <dbReference type="PROSITE" id="PS51225"/>
    </source>
</evidence>
<feature type="transmembrane region" description="Helical" evidence="6">
    <location>
        <begin position="45"/>
        <end position="64"/>
    </location>
</feature>
<dbReference type="AlphaFoldDB" id="A0AAN9C1R9"/>
<evidence type="ECO:0000256" key="3">
    <source>
        <dbReference type="ARBA" id="ARBA00022989"/>
    </source>
</evidence>
<keyword evidence="4 5" id="KW-0472">Membrane</keyword>
<keyword evidence="2 5" id="KW-0812">Transmembrane</keyword>
<evidence type="ECO:0000256" key="1">
    <source>
        <dbReference type="ARBA" id="ARBA00004141"/>
    </source>
</evidence>
<keyword evidence="3 6" id="KW-1133">Transmembrane helix</keyword>
<comment type="caution">
    <text evidence="8">The sequence shown here is derived from an EMBL/GenBank/DDBJ whole genome shotgun (WGS) entry which is preliminary data.</text>
</comment>